<sequence length="155" mass="17597">MTSILATQSEQLLVINQAYPEMRYTRCFSSGSDCPVCCSVTHLIDKFSWEHFDPSNINQTPRIKKDHELFYSEYGSVRPAISIINYSSAFDRNRLQFKALAHHWNRRADLLQDNSLYGTSFYLCICTKLNVDRIGSFSGGSAAPESLSNLLEISN</sequence>
<evidence type="ECO:0000313" key="2">
    <source>
        <dbReference type="Proteomes" id="UP001249851"/>
    </source>
</evidence>
<keyword evidence="2" id="KW-1185">Reference proteome</keyword>
<protein>
    <submittedName>
        <fullName evidence="1">Uncharacterized protein</fullName>
    </submittedName>
</protein>
<accession>A0AAD9R5I4</accession>
<gene>
    <name evidence="1" type="ORF">P5673_001183</name>
</gene>
<reference evidence="1" key="2">
    <citation type="journal article" date="2023" name="Science">
        <title>Genomic signatures of disease resistance in endangered staghorn corals.</title>
        <authorList>
            <person name="Vollmer S.V."/>
            <person name="Selwyn J.D."/>
            <person name="Despard B.A."/>
            <person name="Roesel C.L."/>
        </authorList>
    </citation>
    <scope>NUCLEOTIDE SEQUENCE</scope>
    <source>
        <strain evidence="1">K2</strain>
    </source>
</reference>
<organism evidence="1 2">
    <name type="scientific">Acropora cervicornis</name>
    <name type="common">Staghorn coral</name>
    <dbReference type="NCBI Taxonomy" id="6130"/>
    <lineage>
        <taxon>Eukaryota</taxon>
        <taxon>Metazoa</taxon>
        <taxon>Cnidaria</taxon>
        <taxon>Anthozoa</taxon>
        <taxon>Hexacorallia</taxon>
        <taxon>Scleractinia</taxon>
        <taxon>Astrocoeniina</taxon>
        <taxon>Acroporidae</taxon>
        <taxon>Acropora</taxon>
    </lineage>
</organism>
<name>A0AAD9R5I4_ACRCE</name>
<dbReference type="AlphaFoldDB" id="A0AAD9R5I4"/>
<proteinExistence type="predicted"/>
<dbReference type="Proteomes" id="UP001249851">
    <property type="component" value="Unassembled WGS sequence"/>
</dbReference>
<evidence type="ECO:0000313" key="1">
    <source>
        <dbReference type="EMBL" id="KAK2573523.1"/>
    </source>
</evidence>
<reference evidence="1" key="1">
    <citation type="journal article" date="2023" name="G3 (Bethesda)">
        <title>Whole genome assembly and annotation of the endangered Caribbean coral Acropora cervicornis.</title>
        <authorList>
            <person name="Selwyn J.D."/>
            <person name="Vollmer S.V."/>
        </authorList>
    </citation>
    <scope>NUCLEOTIDE SEQUENCE</scope>
    <source>
        <strain evidence="1">K2</strain>
    </source>
</reference>
<comment type="caution">
    <text evidence="1">The sequence shown here is derived from an EMBL/GenBank/DDBJ whole genome shotgun (WGS) entry which is preliminary data.</text>
</comment>
<dbReference type="EMBL" id="JARQWQ010000002">
    <property type="protein sequence ID" value="KAK2573523.1"/>
    <property type="molecule type" value="Genomic_DNA"/>
</dbReference>